<comment type="caution">
    <text evidence="1">The sequence shown here is derived from an EMBL/GenBank/DDBJ whole genome shotgun (WGS) entry which is preliminary data.</text>
</comment>
<gene>
    <name evidence="1" type="ORF">F4820DRAFT_81423</name>
</gene>
<evidence type="ECO:0000313" key="1">
    <source>
        <dbReference type="EMBL" id="KAI4861114.1"/>
    </source>
</evidence>
<sequence>MRASNSVAATALLFSLVSAVPNLHPRETEAALEPWVTVNEDGKPSTVTPVLTTISGTPTIISGAPHELTATVFTETNYGKVSTSTGTAPMPTATASDGAGSFQVCHNKDGENVPWCIPTEGTPMYPGTTYYFTWDASYFTPNTSILVQGNYLNETTGAITDQAFQSPKWSASWGFWSYKIESSLMKFQSSKNISLQLATLTATGNTSDILKGPTITVTNYAPYQPDTGKKIDKLALIIALPTVFGFIGLVVIGTCLWNRKSRHIGIGNIMSRGRHGYGIGKSGRSRMGLGKREKANERIQLMEREVQANGGEVYRDMPDRPRRDSDALGSLAGTPTEERRMDFNRPGSRAQRDRSAGDRNIFRDELRRQDDEWRI</sequence>
<proteinExistence type="predicted"/>
<accession>A0ACB9YNZ9</accession>
<reference evidence="1 2" key="1">
    <citation type="journal article" date="2022" name="New Phytol.">
        <title>Ecological generalism drives hyperdiversity of secondary metabolite gene clusters in xylarialean endophytes.</title>
        <authorList>
            <person name="Franco M.E.E."/>
            <person name="Wisecaver J.H."/>
            <person name="Arnold A.E."/>
            <person name="Ju Y.M."/>
            <person name="Slot J.C."/>
            <person name="Ahrendt S."/>
            <person name="Moore L.P."/>
            <person name="Eastman K.E."/>
            <person name="Scott K."/>
            <person name="Konkel Z."/>
            <person name="Mondo S.J."/>
            <person name="Kuo A."/>
            <person name="Hayes R.D."/>
            <person name="Haridas S."/>
            <person name="Andreopoulos B."/>
            <person name="Riley R."/>
            <person name="LaButti K."/>
            <person name="Pangilinan J."/>
            <person name="Lipzen A."/>
            <person name="Amirebrahimi M."/>
            <person name="Yan J."/>
            <person name="Adam C."/>
            <person name="Keymanesh K."/>
            <person name="Ng V."/>
            <person name="Louie K."/>
            <person name="Northen T."/>
            <person name="Drula E."/>
            <person name="Henrissat B."/>
            <person name="Hsieh H.M."/>
            <person name="Youens-Clark K."/>
            <person name="Lutzoni F."/>
            <person name="Miadlikowska J."/>
            <person name="Eastwood D.C."/>
            <person name="Hamelin R.C."/>
            <person name="Grigoriev I.V."/>
            <person name="U'Ren J.M."/>
        </authorList>
    </citation>
    <scope>NUCLEOTIDE SEQUENCE [LARGE SCALE GENOMIC DNA]</scope>
    <source>
        <strain evidence="1 2">CBS 119005</strain>
    </source>
</reference>
<name>A0ACB9YNZ9_9PEZI</name>
<organism evidence="1 2">
    <name type="scientific">Hypoxylon rubiginosum</name>
    <dbReference type="NCBI Taxonomy" id="110542"/>
    <lineage>
        <taxon>Eukaryota</taxon>
        <taxon>Fungi</taxon>
        <taxon>Dikarya</taxon>
        <taxon>Ascomycota</taxon>
        <taxon>Pezizomycotina</taxon>
        <taxon>Sordariomycetes</taxon>
        <taxon>Xylariomycetidae</taxon>
        <taxon>Xylariales</taxon>
        <taxon>Hypoxylaceae</taxon>
        <taxon>Hypoxylon</taxon>
    </lineage>
</organism>
<evidence type="ECO:0000313" key="2">
    <source>
        <dbReference type="Proteomes" id="UP001497700"/>
    </source>
</evidence>
<dbReference type="Proteomes" id="UP001497700">
    <property type="component" value="Unassembled WGS sequence"/>
</dbReference>
<protein>
    <submittedName>
        <fullName evidence="1">Uncharacterized protein</fullName>
    </submittedName>
</protein>
<keyword evidence="2" id="KW-1185">Reference proteome</keyword>
<dbReference type="EMBL" id="MU393562">
    <property type="protein sequence ID" value="KAI4861114.1"/>
    <property type="molecule type" value="Genomic_DNA"/>
</dbReference>